<proteinExistence type="predicted"/>
<reference evidence="5 6" key="1">
    <citation type="journal article" date="2009" name="Biosci. Biotechnol. Biochem.">
        <title>WeGAS: a web-based microbial genome annotation system.</title>
        <authorList>
            <person name="Lee D."/>
            <person name="Seo H."/>
            <person name="Park C."/>
            <person name="Park K."/>
        </authorList>
    </citation>
    <scope>NUCLEOTIDE SEQUENCE [LARGE SCALE GENOMIC DNA]</scope>
    <source>
        <strain evidence="6">ATCC 49049 / DSM 4359 / NBRC 107923 / NS-E</strain>
    </source>
</reference>
<gene>
    <name evidence="5" type="ordered locus">CTN_0369</name>
</gene>
<dbReference type="SUPFAM" id="SSF51735">
    <property type="entry name" value="NAD(P)-binding Rossmann-fold domains"/>
    <property type="match status" value="1"/>
</dbReference>
<dbReference type="GO" id="GO:0016491">
    <property type="term" value="F:oxidoreductase activity"/>
    <property type="evidence" value="ECO:0007669"/>
    <property type="project" value="UniProtKB-KW"/>
</dbReference>
<dbReference type="STRING" id="309803.CTN_0369"/>
<dbReference type="InterPro" id="IPR013154">
    <property type="entry name" value="ADH-like_N"/>
</dbReference>
<dbReference type="PANTHER" id="PTHR43401:SF2">
    <property type="entry name" value="L-THREONINE 3-DEHYDROGENASE"/>
    <property type="match status" value="1"/>
</dbReference>
<evidence type="ECO:0000256" key="2">
    <source>
        <dbReference type="ARBA" id="ARBA00022833"/>
    </source>
</evidence>
<dbReference type="GO" id="GO:0046872">
    <property type="term" value="F:metal ion binding"/>
    <property type="evidence" value="ECO:0007669"/>
    <property type="project" value="UniProtKB-KW"/>
</dbReference>
<dbReference type="Pfam" id="PF00107">
    <property type="entry name" value="ADH_zinc_N"/>
    <property type="match status" value="1"/>
</dbReference>
<dbReference type="InterPro" id="IPR050129">
    <property type="entry name" value="Zn_alcohol_dh"/>
</dbReference>
<dbReference type="Gene3D" id="3.90.180.10">
    <property type="entry name" value="Medium-chain alcohol dehydrogenases, catalytic domain"/>
    <property type="match status" value="1"/>
</dbReference>
<keyword evidence="3" id="KW-0560">Oxidoreductase</keyword>
<protein>
    <submittedName>
        <fullName evidence="5">Alcohol dehydrogenase GroES domain protein</fullName>
    </submittedName>
</protein>
<dbReference type="eggNOG" id="COG1063">
    <property type="taxonomic scope" value="Bacteria"/>
</dbReference>
<dbReference type="CDD" id="cd08235">
    <property type="entry name" value="iditol_2_DH_like"/>
    <property type="match status" value="1"/>
</dbReference>
<dbReference type="SMART" id="SM00829">
    <property type="entry name" value="PKS_ER"/>
    <property type="match status" value="1"/>
</dbReference>
<dbReference type="Gene3D" id="3.40.50.720">
    <property type="entry name" value="NAD(P)-binding Rossmann-like Domain"/>
    <property type="match status" value="1"/>
</dbReference>
<dbReference type="RefSeq" id="WP_015918864.1">
    <property type="nucleotide sequence ID" value="NZ_CP001128.1"/>
</dbReference>
<organism evidence="5 6">
    <name type="scientific">Thermotoga neapolitana (strain ATCC 49049 / DSM 4359 / NBRC 107923 / NS-E)</name>
    <dbReference type="NCBI Taxonomy" id="309803"/>
    <lineage>
        <taxon>Bacteria</taxon>
        <taxon>Thermotogati</taxon>
        <taxon>Thermotogota</taxon>
        <taxon>Thermotogae</taxon>
        <taxon>Thermotogales</taxon>
        <taxon>Thermotogaceae</taxon>
        <taxon>Thermotoga</taxon>
    </lineage>
</organism>
<dbReference type="HOGENOM" id="CLU_026673_11_0_0"/>
<feature type="domain" description="Enoyl reductase (ER)" evidence="4">
    <location>
        <begin position="8"/>
        <end position="349"/>
    </location>
</feature>
<dbReference type="SUPFAM" id="SSF50129">
    <property type="entry name" value="GroES-like"/>
    <property type="match status" value="1"/>
</dbReference>
<dbReference type="InterPro" id="IPR020843">
    <property type="entry name" value="ER"/>
</dbReference>
<dbReference type="KEGG" id="tna:CTN_0369"/>
<evidence type="ECO:0000259" key="4">
    <source>
        <dbReference type="SMART" id="SM00829"/>
    </source>
</evidence>
<evidence type="ECO:0000256" key="3">
    <source>
        <dbReference type="ARBA" id="ARBA00023002"/>
    </source>
</evidence>
<keyword evidence="2" id="KW-0862">Zinc</keyword>
<dbReference type="InterPro" id="IPR036291">
    <property type="entry name" value="NAD(P)-bd_dom_sf"/>
</dbReference>
<evidence type="ECO:0000313" key="6">
    <source>
        <dbReference type="Proteomes" id="UP000000445"/>
    </source>
</evidence>
<dbReference type="AlphaFoldDB" id="B9KBZ9"/>
<keyword evidence="1" id="KW-0479">Metal-binding</keyword>
<dbReference type="Proteomes" id="UP000000445">
    <property type="component" value="Chromosome"/>
</dbReference>
<dbReference type="InterPro" id="IPR011032">
    <property type="entry name" value="GroES-like_sf"/>
</dbReference>
<evidence type="ECO:0000313" key="5">
    <source>
        <dbReference type="EMBL" id="ACM22545.1"/>
    </source>
</evidence>
<dbReference type="Pfam" id="PF08240">
    <property type="entry name" value="ADH_N"/>
    <property type="match status" value="1"/>
</dbReference>
<dbReference type="PANTHER" id="PTHR43401">
    <property type="entry name" value="L-THREONINE 3-DEHYDROGENASE"/>
    <property type="match status" value="1"/>
</dbReference>
<sequence length="352" mass="39028">MKAFVFEGVNRVALKEVSEPKLCEEGAVIRVVSAAVCATDVKIYKHGHFKIKDGESRILGHEIFGEIYEISDGFSDRFPAGTKVFVAPNIGCGKCNYCLVGKYNLCPDYDAFGITLDGALAEYMFIPARAFEQGNVMKVKENEDEVFTPLVEPLSTCVYNLNNISIKPGDKVLVFGAGFMGSLNALVAKHMGASFVAVVDPKRERLEKAKEIGIHYRLDPSVEDIKKVSWEITEGQGFDVVIVTAPLPEVQALSLEIVAKLGRVSFFAGLPKKSNFPSINTNLIHYNQLVLTGTTGADVEYYRRALEMFHHRDDLREDIKKLVTSVVTLEELPEAFERLTQGIELKVVVKTE</sequence>
<dbReference type="InterPro" id="IPR013149">
    <property type="entry name" value="ADH-like_C"/>
</dbReference>
<accession>B9KBZ9</accession>
<keyword evidence="6" id="KW-1185">Reference proteome</keyword>
<evidence type="ECO:0000256" key="1">
    <source>
        <dbReference type="ARBA" id="ARBA00022723"/>
    </source>
</evidence>
<name>B9KBZ9_THENN</name>
<dbReference type="EMBL" id="CP000916">
    <property type="protein sequence ID" value="ACM22545.1"/>
    <property type="molecule type" value="Genomic_DNA"/>
</dbReference>